<dbReference type="InterPro" id="IPR015889">
    <property type="entry name" value="Intradiol_dOase_core"/>
</dbReference>
<evidence type="ECO:0000259" key="2">
    <source>
        <dbReference type="Pfam" id="PF00775"/>
    </source>
</evidence>
<keyword evidence="4" id="KW-1185">Reference proteome</keyword>
<feature type="region of interest" description="Disordered" evidence="1">
    <location>
        <begin position="38"/>
        <end position="89"/>
    </location>
</feature>
<keyword evidence="3" id="KW-0223">Dioxygenase</keyword>
<feature type="compositionally biased region" description="Low complexity" evidence="1">
    <location>
        <begin position="48"/>
        <end position="82"/>
    </location>
</feature>
<evidence type="ECO:0000313" key="4">
    <source>
        <dbReference type="Proteomes" id="UP000484255"/>
    </source>
</evidence>
<dbReference type="Proteomes" id="UP000484255">
    <property type="component" value="Unassembled WGS sequence"/>
</dbReference>
<dbReference type="EMBL" id="JAAGOH010000018">
    <property type="protein sequence ID" value="NDY92502.1"/>
    <property type="molecule type" value="Genomic_DNA"/>
</dbReference>
<feature type="domain" description="Intradiol ring-cleavage dioxygenases" evidence="2">
    <location>
        <begin position="119"/>
        <end position="197"/>
    </location>
</feature>
<dbReference type="SUPFAM" id="SSF49482">
    <property type="entry name" value="Aromatic compound dioxygenase"/>
    <property type="match status" value="1"/>
</dbReference>
<dbReference type="GO" id="GO:0008199">
    <property type="term" value="F:ferric iron binding"/>
    <property type="evidence" value="ECO:0007669"/>
    <property type="project" value="InterPro"/>
</dbReference>
<dbReference type="Gene3D" id="2.60.130.10">
    <property type="entry name" value="Aromatic compound dioxygenase"/>
    <property type="match status" value="1"/>
</dbReference>
<accession>A0A7C9TLC7</accession>
<reference evidence="3 4" key="1">
    <citation type="submission" date="2020-02" db="EMBL/GenBank/DDBJ databases">
        <title>Ideonella bacterium strain TBM-1.</title>
        <authorList>
            <person name="Chen W.-M."/>
        </authorList>
    </citation>
    <scope>NUCLEOTIDE SEQUENCE [LARGE SCALE GENOMIC DNA]</scope>
    <source>
        <strain evidence="3 4">TBM-1</strain>
    </source>
</reference>
<dbReference type="PANTHER" id="PTHR34315">
    <property type="match status" value="1"/>
</dbReference>
<dbReference type="AlphaFoldDB" id="A0A7C9TLC7"/>
<comment type="caution">
    <text evidence="3">The sequence shown here is derived from an EMBL/GenBank/DDBJ whole genome shotgun (WGS) entry which is preliminary data.</text>
</comment>
<dbReference type="InterPro" id="IPR000627">
    <property type="entry name" value="Intradiol_dOase_C"/>
</dbReference>
<dbReference type="RefSeq" id="WP_163458430.1">
    <property type="nucleotide sequence ID" value="NZ_JAAGOH010000018.1"/>
</dbReference>
<proteinExistence type="predicted"/>
<name>A0A7C9TLC7_9BURK</name>
<protein>
    <submittedName>
        <fullName evidence="3">Intradiol ring-cleavage dioxygenase</fullName>
    </submittedName>
</protein>
<evidence type="ECO:0000313" key="3">
    <source>
        <dbReference type="EMBL" id="NDY92502.1"/>
    </source>
</evidence>
<organism evidence="3 4">
    <name type="scientific">Ideonella livida</name>
    <dbReference type="NCBI Taxonomy" id="2707176"/>
    <lineage>
        <taxon>Bacteria</taxon>
        <taxon>Pseudomonadati</taxon>
        <taxon>Pseudomonadota</taxon>
        <taxon>Betaproteobacteria</taxon>
        <taxon>Burkholderiales</taxon>
        <taxon>Sphaerotilaceae</taxon>
        <taxon>Ideonella</taxon>
    </lineage>
</organism>
<evidence type="ECO:0000256" key="1">
    <source>
        <dbReference type="SAM" id="MobiDB-lite"/>
    </source>
</evidence>
<keyword evidence="3" id="KW-0560">Oxidoreductase</keyword>
<sequence>MTPTPTDPVPLPVLDRRRLLALGGWAVLPAAALVACGGSDDDRDPDRAASTGSGSDSSSATGSTSASCPGTATPTETGGPYPADGSNANSGSTVDVLALAGILRRDIRSNIGSATLKDGTPLTLTLTITTGSGCTPVGAGVAVYIWHCDKDGEYSAYSGSANGSHAGEQFLRGVQLTDAQGQVTFTTVYPGWYAGRMTHIHFEVYTDGDYARGTPALTSQIAFPEAVTQAVYATALYGHSPNTSVTFSSDNVFSDGYATQLLTLADGGSPATGYTGSLVVRLS</sequence>
<gene>
    <name evidence="3" type="ORF">G3A44_15040</name>
</gene>
<dbReference type="GO" id="GO:0016702">
    <property type="term" value="F:oxidoreductase activity, acting on single donors with incorporation of molecular oxygen, incorporation of two atoms of oxygen"/>
    <property type="evidence" value="ECO:0007669"/>
    <property type="project" value="InterPro"/>
</dbReference>
<dbReference type="PANTHER" id="PTHR34315:SF1">
    <property type="entry name" value="INTRADIOL RING-CLEAVAGE DIOXYGENASES DOMAIN-CONTAINING PROTEIN-RELATED"/>
    <property type="match status" value="1"/>
</dbReference>
<dbReference type="Pfam" id="PF00775">
    <property type="entry name" value="Dioxygenase_C"/>
    <property type="match status" value="1"/>
</dbReference>